<feature type="region of interest" description="Disordered" evidence="1">
    <location>
        <begin position="130"/>
        <end position="151"/>
    </location>
</feature>
<proteinExistence type="predicted"/>
<keyword evidence="3" id="KW-1185">Reference proteome</keyword>
<reference evidence="2 3" key="1">
    <citation type="journal article" date="2007" name="Science">
        <title>Sea anemone genome reveals ancestral eumetazoan gene repertoire and genomic organization.</title>
        <authorList>
            <person name="Putnam N.H."/>
            <person name="Srivastava M."/>
            <person name="Hellsten U."/>
            <person name="Dirks B."/>
            <person name="Chapman J."/>
            <person name="Salamov A."/>
            <person name="Terry A."/>
            <person name="Shapiro H."/>
            <person name="Lindquist E."/>
            <person name="Kapitonov V.V."/>
            <person name="Jurka J."/>
            <person name="Genikhovich G."/>
            <person name="Grigoriev I.V."/>
            <person name="Lucas S.M."/>
            <person name="Steele R.E."/>
            <person name="Finnerty J.R."/>
            <person name="Technau U."/>
            <person name="Martindale M.Q."/>
            <person name="Rokhsar D.S."/>
        </authorList>
    </citation>
    <scope>NUCLEOTIDE SEQUENCE [LARGE SCALE GENOMIC DNA]</scope>
    <source>
        <strain evidence="3">CH2 X CH6</strain>
    </source>
</reference>
<accession>A7SBU7</accession>
<dbReference type="InParanoid" id="A7SBU7"/>
<name>A7SBU7_NEMVE</name>
<dbReference type="HOGENOM" id="CLU_1733647_0_0_1"/>
<evidence type="ECO:0000313" key="2">
    <source>
        <dbReference type="EMBL" id="EDO38856.1"/>
    </source>
</evidence>
<gene>
    <name evidence="2" type="ORF">NEMVEDRAFT_v1g244190</name>
</gene>
<sequence>MPNTAEEMKIVQSPENNTYTSHKARFPTTLISWDPCSSGDSYMKYSCLGSAVPRQWYMPEFRKDTTPPLSQDFFESLDHVDESALARLIVEMQLNRPYELPDLRSIFFQRKRQQVYAGIAAQSSVHYNYPAMRPQPQRSMPRGGRPWPMYV</sequence>
<evidence type="ECO:0000313" key="3">
    <source>
        <dbReference type="Proteomes" id="UP000001593"/>
    </source>
</evidence>
<dbReference type="Proteomes" id="UP000001593">
    <property type="component" value="Unassembled WGS sequence"/>
</dbReference>
<evidence type="ECO:0000256" key="1">
    <source>
        <dbReference type="SAM" id="MobiDB-lite"/>
    </source>
</evidence>
<dbReference type="AlphaFoldDB" id="A7SBU7"/>
<protein>
    <submittedName>
        <fullName evidence="2">Uncharacterized protein</fullName>
    </submittedName>
</protein>
<organism evidence="2 3">
    <name type="scientific">Nematostella vectensis</name>
    <name type="common">Starlet sea anemone</name>
    <dbReference type="NCBI Taxonomy" id="45351"/>
    <lineage>
        <taxon>Eukaryota</taxon>
        <taxon>Metazoa</taxon>
        <taxon>Cnidaria</taxon>
        <taxon>Anthozoa</taxon>
        <taxon>Hexacorallia</taxon>
        <taxon>Actiniaria</taxon>
        <taxon>Edwardsiidae</taxon>
        <taxon>Nematostella</taxon>
    </lineage>
</organism>
<dbReference type="EMBL" id="DS469618">
    <property type="protein sequence ID" value="EDO38856.1"/>
    <property type="molecule type" value="Genomic_DNA"/>
</dbReference>